<evidence type="ECO:0000313" key="9">
    <source>
        <dbReference type="Proteomes" id="UP000327044"/>
    </source>
</evidence>
<dbReference type="PANTHER" id="PTHR48021">
    <property type="match status" value="1"/>
</dbReference>
<dbReference type="InterPro" id="IPR020846">
    <property type="entry name" value="MFS_dom"/>
</dbReference>
<evidence type="ECO:0000256" key="3">
    <source>
        <dbReference type="ARBA" id="ARBA00022989"/>
    </source>
</evidence>
<feature type="transmembrane region" description="Helical" evidence="5">
    <location>
        <begin position="128"/>
        <end position="149"/>
    </location>
</feature>
<evidence type="ECO:0000256" key="4">
    <source>
        <dbReference type="ARBA" id="ARBA00023136"/>
    </source>
</evidence>
<comment type="subcellular location">
    <subcellularLocation>
        <location evidence="1">Membrane</location>
        <topology evidence="1">Multi-pass membrane protein</topology>
    </subcellularLocation>
</comment>
<dbReference type="InterPro" id="IPR005828">
    <property type="entry name" value="MFS_sugar_transport-like"/>
</dbReference>
<dbReference type="SUPFAM" id="SSF103473">
    <property type="entry name" value="MFS general substrate transporter"/>
    <property type="match status" value="1"/>
</dbReference>
<dbReference type="InterPro" id="IPR036259">
    <property type="entry name" value="MFS_trans_sf"/>
</dbReference>
<dbReference type="Pfam" id="PF00083">
    <property type="entry name" value="Sugar_tr"/>
    <property type="match status" value="1"/>
</dbReference>
<organism evidence="7">
    <name type="scientific">Photinus pyralis</name>
    <name type="common">Common eastern firefly</name>
    <name type="synonym">Lampyris pyralis</name>
    <dbReference type="NCBI Taxonomy" id="7054"/>
    <lineage>
        <taxon>Eukaryota</taxon>
        <taxon>Metazoa</taxon>
        <taxon>Ecdysozoa</taxon>
        <taxon>Arthropoda</taxon>
        <taxon>Hexapoda</taxon>
        <taxon>Insecta</taxon>
        <taxon>Pterygota</taxon>
        <taxon>Neoptera</taxon>
        <taxon>Endopterygota</taxon>
        <taxon>Coleoptera</taxon>
        <taxon>Polyphaga</taxon>
        <taxon>Elateriformia</taxon>
        <taxon>Elateroidea</taxon>
        <taxon>Lampyridae</taxon>
        <taxon>Lampyrinae</taxon>
        <taxon>Photinus</taxon>
    </lineage>
</organism>
<dbReference type="EMBL" id="VVIM01000005">
    <property type="protein sequence ID" value="KAB0798959.1"/>
    <property type="molecule type" value="Genomic_DNA"/>
</dbReference>
<accession>A0A1Y1N7B9</accession>
<evidence type="ECO:0000256" key="1">
    <source>
        <dbReference type="ARBA" id="ARBA00004141"/>
    </source>
</evidence>
<dbReference type="OrthoDB" id="6339427at2759"/>
<reference evidence="8" key="3">
    <citation type="submission" date="2019-08" db="EMBL/GenBank/DDBJ databases">
        <authorList>
            <consortium name="Photinus pyralis genome working group"/>
            <person name="Fallon T.R."/>
            <person name="Sander Lower S.E."/>
            <person name="Weng J.-K."/>
        </authorList>
    </citation>
    <scope>NUCLEOTIDE SEQUENCE</scope>
    <source>
        <strain evidence="8">1611_PpyrPB1</strain>
        <tissue evidence="8">Whole body</tissue>
    </source>
</reference>
<feature type="transmembrane region" description="Helical" evidence="5">
    <location>
        <begin position="27"/>
        <end position="54"/>
    </location>
</feature>
<keyword evidence="3 5" id="KW-1133">Transmembrane helix</keyword>
<proteinExistence type="predicted"/>
<dbReference type="GO" id="GO:0016020">
    <property type="term" value="C:membrane"/>
    <property type="evidence" value="ECO:0007669"/>
    <property type="project" value="UniProtKB-SubCell"/>
</dbReference>
<feature type="transmembrane region" description="Helical" evidence="5">
    <location>
        <begin position="444"/>
        <end position="463"/>
    </location>
</feature>
<dbReference type="PANTHER" id="PTHR48021:SF24">
    <property type="entry name" value="MAJOR FACILITATOR SUPERFAMILY (MFS) PROFILE DOMAIN-CONTAINING PROTEIN"/>
    <property type="match status" value="1"/>
</dbReference>
<feature type="transmembrane region" description="Helical" evidence="5">
    <location>
        <begin position="411"/>
        <end position="432"/>
    </location>
</feature>
<gene>
    <name evidence="8" type="ORF">PPYR_06839</name>
</gene>
<evidence type="ECO:0000256" key="5">
    <source>
        <dbReference type="SAM" id="Phobius"/>
    </source>
</evidence>
<evidence type="ECO:0000313" key="7">
    <source>
        <dbReference type="EMBL" id="JAV93824.1"/>
    </source>
</evidence>
<feature type="domain" description="Major facilitator superfamily (MFS) profile" evidence="6">
    <location>
        <begin position="27"/>
        <end position="467"/>
    </location>
</feature>
<name>A0A1Y1N7B9_PHOPY</name>
<keyword evidence="2 5" id="KW-0812">Transmembrane</keyword>
<dbReference type="InParanoid" id="A0A1Y1N7B9"/>
<feature type="transmembrane region" description="Helical" evidence="5">
    <location>
        <begin position="344"/>
        <end position="364"/>
    </location>
</feature>
<dbReference type="Gene3D" id="1.20.1250.20">
    <property type="entry name" value="MFS general substrate transporter like domains"/>
    <property type="match status" value="1"/>
</dbReference>
<evidence type="ECO:0000313" key="8">
    <source>
        <dbReference type="EMBL" id="KAB0798959.1"/>
    </source>
</evidence>
<keyword evidence="4 5" id="KW-0472">Membrane</keyword>
<keyword evidence="9" id="KW-1185">Reference proteome</keyword>
<protein>
    <recommendedName>
        <fullName evidence="6">Major facilitator superfamily (MFS) profile domain-containing protein</fullName>
    </recommendedName>
</protein>
<dbReference type="InterPro" id="IPR050549">
    <property type="entry name" value="MFS_Trehalose_Transporter"/>
</dbReference>
<feature type="transmembrane region" description="Helical" evidence="5">
    <location>
        <begin position="101"/>
        <end position="122"/>
    </location>
</feature>
<sequence length="496" mass="55561">MADLNNSISGEPSVSKFQELKFVFPEIVAATAVSFLSISVGLGTAYSAILIPQLSAAQRNKELDAITLTETEGVWFTSSVALVMPFAGVIAGVLTDNLGRLRVLQMSTLPQFIGWVIIATASNTWMLFAGRLVTGFAGALVIVPSMVYVSEISSPKIRGALQSISSTFYNAGLLTTYLKGWFLSWRVIAWLAVAYSVISLLCVLFIPESSVWLLKKGKSGDAQKSFEWFTKYRQKYESETLNESPQLQNMEIIKEEPFSLKTRIRWTLKQFALPTGYKPFLIMAALMVIQEFSGAHVIMMNAVIFFEGIGTNFDPYLASVYMATMRVGMAVTQIWLMRRFNRRALLMVSCVGMTICMIISAVYTKWIQDGSTTRNWVPLCMLILYFMFFTGLISIPLVVTTEVFPLPIRGLASNLISAILYIMLFGALQSFYPLYNALGGLSGVQYFYGLVSAVGFIFVFLFLPETHNKDLWVIERYFLHNTMYFSMKGKHLIPCH</sequence>
<feature type="transmembrane region" description="Helical" evidence="5">
    <location>
        <begin position="280"/>
        <end position="306"/>
    </location>
</feature>
<evidence type="ECO:0000259" key="6">
    <source>
        <dbReference type="PROSITE" id="PS50850"/>
    </source>
</evidence>
<feature type="transmembrane region" description="Helical" evidence="5">
    <location>
        <begin position="376"/>
        <end position="399"/>
    </location>
</feature>
<reference evidence="7" key="1">
    <citation type="journal article" date="2016" name="Sci. Rep.">
        <title>Molecular characterization of firefly nuptial gifts: a multi-omics approach sheds light on postcopulatory sexual selection.</title>
        <authorList>
            <person name="Al-Wathiqui N."/>
            <person name="Fallon T.R."/>
            <person name="South A."/>
            <person name="Weng J.K."/>
            <person name="Lewis S.M."/>
        </authorList>
    </citation>
    <scope>NUCLEOTIDE SEQUENCE</scope>
</reference>
<reference evidence="8 9" key="2">
    <citation type="journal article" date="2018" name="Elife">
        <title>Firefly genomes illuminate parallel origins of bioluminescence in beetles.</title>
        <authorList>
            <person name="Fallon T.R."/>
            <person name="Lower S.E."/>
            <person name="Chang C.H."/>
            <person name="Bessho-Uehara M."/>
            <person name="Martin G.J."/>
            <person name="Bewick A.J."/>
            <person name="Behringer M."/>
            <person name="Debat H.J."/>
            <person name="Wong I."/>
            <person name="Day J.C."/>
            <person name="Suvorov A."/>
            <person name="Silva C.J."/>
            <person name="Stanger-Hall K.F."/>
            <person name="Hall D.W."/>
            <person name="Schmitz R.J."/>
            <person name="Nelson D.R."/>
            <person name="Lewis S.M."/>
            <person name="Shigenobu S."/>
            <person name="Bybee S.M."/>
            <person name="Larracuente A.M."/>
            <person name="Oba Y."/>
            <person name="Weng J.K."/>
        </authorList>
    </citation>
    <scope>NUCLEOTIDE SEQUENCE [LARGE SCALE GENOMIC DNA]</scope>
    <source>
        <strain evidence="8">1611_PpyrPB1</strain>
        <tissue evidence="8">Whole body</tissue>
    </source>
</reference>
<feature type="transmembrane region" description="Helical" evidence="5">
    <location>
        <begin position="188"/>
        <end position="206"/>
    </location>
</feature>
<dbReference type="AlphaFoldDB" id="A0A1Y1N7B9"/>
<dbReference type="GO" id="GO:0022857">
    <property type="term" value="F:transmembrane transporter activity"/>
    <property type="evidence" value="ECO:0007669"/>
    <property type="project" value="InterPro"/>
</dbReference>
<dbReference type="Proteomes" id="UP000327044">
    <property type="component" value="Unassembled WGS sequence"/>
</dbReference>
<evidence type="ECO:0000256" key="2">
    <source>
        <dbReference type="ARBA" id="ARBA00022692"/>
    </source>
</evidence>
<dbReference type="PROSITE" id="PS50850">
    <property type="entry name" value="MFS"/>
    <property type="match status" value="1"/>
</dbReference>
<dbReference type="FunFam" id="1.20.1250.20:FF:000249">
    <property type="entry name" value="facilitated trehalose transporter Tret1"/>
    <property type="match status" value="1"/>
</dbReference>
<dbReference type="EMBL" id="GEZM01010800">
    <property type="protein sequence ID" value="JAV93824.1"/>
    <property type="molecule type" value="Transcribed_RNA"/>
</dbReference>
<feature type="transmembrane region" description="Helical" evidence="5">
    <location>
        <begin position="74"/>
        <end position="94"/>
    </location>
</feature>